<feature type="region of interest" description="Disordered" evidence="1">
    <location>
        <begin position="27"/>
        <end position="50"/>
    </location>
</feature>
<evidence type="ECO:0000256" key="1">
    <source>
        <dbReference type="SAM" id="MobiDB-lite"/>
    </source>
</evidence>
<proteinExistence type="predicted"/>
<dbReference type="EMBL" id="JAPDRL010000016">
    <property type="protein sequence ID" value="KAJ9666854.1"/>
    <property type="molecule type" value="Genomic_DNA"/>
</dbReference>
<organism evidence="2 3">
    <name type="scientific">Coniosporium apollinis</name>
    <dbReference type="NCBI Taxonomy" id="61459"/>
    <lineage>
        <taxon>Eukaryota</taxon>
        <taxon>Fungi</taxon>
        <taxon>Dikarya</taxon>
        <taxon>Ascomycota</taxon>
        <taxon>Pezizomycotina</taxon>
        <taxon>Dothideomycetes</taxon>
        <taxon>Dothideomycetes incertae sedis</taxon>
        <taxon>Coniosporium</taxon>
    </lineage>
</organism>
<dbReference type="Proteomes" id="UP001172684">
    <property type="component" value="Unassembled WGS sequence"/>
</dbReference>
<reference evidence="2" key="1">
    <citation type="submission" date="2022-10" db="EMBL/GenBank/DDBJ databases">
        <title>Culturing micro-colonial fungi from biological soil crusts in the Mojave desert and describing Neophaeococcomyces mojavensis, and introducing the new genera and species Taxawa tesnikishii.</title>
        <authorList>
            <person name="Kurbessoian T."/>
            <person name="Stajich J.E."/>
        </authorList>
    </citation>
    <scope>NUCLEOTIDE SEQUENCE</scope>
    <source>
        <strain evidence="2">TK_1</strain>
    </source>
</reference>
<name>A0ABQ9NWT8_9PEZI</name>
<comment type="caution">
    <text evidence="2">The sequence shown here is derived from an EMBL/GenBank/DDBJ whole genome shotgun (WGS) entry which is preliminary data.</text>
</comment>
<sequence length="272" mass="29684">MSSRRNSIDSVEDLDAYFANYVPLSNLPTPPPLPDESPSDVSRATSPSSLSFDPELAGPATLLANLVPSNASPHRPFAATIYDFLSRAQLPIEVLGLAACILDALSARFAAHWRQELFQLDTQRRRQDGRPTPLIIQTNSRSSYTSCPEPEIIILAALHLAVAYLSDRPKLPAFWARHVSLDAFSVTQINATTRCILRDIDYGLHSFTSEMVDEAIEDMRRAGETVRLEAKPAWVGQGLGARRKSPPVLELGGFRAAAVVNGLVTPEPSPPC</sequence>
<keyword evidence="3" id="KW-1185">Reference proteome</keyword>
<evidence type="ECO:0000313" key="3">
    <source>
        <dbReference type="Proteomes" id="UP001172684"/>
    </source>
</evidence>
<accession>A0ABQ9NWT8</accession>
<protein>
    <recommendedName>
        <fullName evidence="4">Cyclin N-terminal domain-containing protein</fullName>
    </recommendedName>
</protein>
<gene>
    <name evidence="2" type="ORF">H2201_002988</name>
</gene>
<evidence type="ECO:0000313" key="2">
    <source>
        <dbReference type="EMBL" id="KAJ9666854.1"/>
    </source>
</evidence>
<evidence type="ECO:0008006" key="4">
    <source>
        <dbReference type="Google" id="ProtNLM"/>
    </source>
</evidence>
<feature type="compositionally biased region" description="Polar residues" evidence="1">
    <location>
        <begin position="40"/>
        <end position="50"/>
    </location>
</feature>